<evidence type="ECO:0000256" key="2">
    <source>
        <dbReference type="ARBA" id="ARBA00022729"/>
    </source>
</evidence>
<keyword evidence="5" id="KW-0325">Glycoprotein</keyword>
<evidence type="ECO:0000256" key="3">
    <source>
        <dbReference type="ARBA" id="ARBA00022737"/>
    </source>
</evidence>
<name>A0A026WG30_OOCBI</name>
<dbReference type="PANTHER" id="PTHR23301">
    <property type="entry name" value="CHITIN BINDING PERITROPHIN-A"/>
    <property type="match status" value="1"/>
</dbReference>
<dbReference type="FunFam" id="2.170.140.10:FF:000002">
    <property type="entry name" value="Gasp, isoform A"/>
    <property type="match status" value="1"/>
</dbReference>
<organism evidence="8 9">
    <name type="scientific">Ooceraea biroi</name>
    <name type="common">Clonal raider ant</name>
    <name type="synonym">Cerapachys biroi</name>
    <dbReference type="NCBI Taxonomy" id="2015173"/>
    <lineage>
        <taxon>Eukaryota</taxon>
        <taxon>Metazoa</taxon>
        <taxon>Ecdysozoa</taxon>
        <taxon>Arthropoda</taxon>
        <taxon>Hexapoda</taxon>
        <taxon>Insecta</taxon>
        <taxon>Pterygota</taxon>
        <taxon>Neoptera</taxon>
        <taxon>Endopterygota</taxon>
        <taxon>Hymenoptera</taxon>
        <taxon>Apocrita</taxon>
        <taxon>Aculeata</taxon>
        <taxon>Formicoidea</taxon>
        <taxon>Formicidae</taxon>
        <taxon>Dorylinae</taxon>
        <taxon>Ooceraea</taxon>
    </lineage>
</organism>
<dbReference type="InterPro" id="IPR002557">
    <property type="entry name" value="Chitin-bd_dom"/>
</dbReference>
<evidence type="ECO:0000313" key="9">
    <source>
        <dbReference type="Proteomes" id="UP000053097"/>
    </source>
</evidence>
<dbReference type="Proteomes" id="UP000053097">
    <property type="component" value="Unassembled WGS sequence"/>
</dbReference>
<accession>A0A026WG30</accession>
<feature type="domain" description="Chitin-binding type-2" evidence="7">
    <location>
        <begin position="276"/>
        <end position="334"/>
    </location>
</feature>
<evidence type="ECO:0000256" key="1">
    <source>
        <dbReference type="ARBA" id="ARBA00022669"/>
    </source>
</evidence>
<feature type="domain" description="Chitin-binding type-2" evidence="7">
    <location>
        <begin position="412"/>
        <end position="475"/>
    </location>
</feature>
<evidence type="ECO:0000256" key="6">
    <source>
        <dbReference type="SAM" id="MobiDB-lite"/>
    </source>
</evidence>
<evidence type="ECO:0000313" key="8">
    <source>
        <dbReference type="EMBL" id="EZA53994.1"/>
    </source>
</evidence>
<protein>
    <submittedName>
        <fullName evidence="8">Putative chitinase</fullName>
    </submittedName>
</protein>
<keyword evidence="3" id="KW-0677">Repeat</keyword>
<dbReference type="PANTHER" id="PTHR23301:SF110">
    <property type="entry name" value="LD43683P-RELATED"/>
    <property type="match status" value="1"/>
</dbReference>
<dbReference type="OrthoDB" id="439917at2759"/>
<feature type="domain" description="Chitin-binding type-2" evidence="7">
    <location>
        <begin position="344"/>
        <end position="404"/>
    </location>
</feature>
<dbReference type="GO" id="GO:0008061">
    <property type="term" value="F:chitin binding"/>
    <property type="evidence" value="ECO:0007669"/>
    <property type="project" value="UniProtKB-KW"/>
</dbReference>
<feature type="compositionally biased region" description="Basic and acidic residues" evidence="6">
    <location>
        <begin position="8"/>
        <end position="17"/>
    </location>
</feature>
<evidence type="ECO:0000259" key="7">
    <source>
        <dbReference type="PROSITE" id="PS50940"/>
    </source>
</evidence>
<feature type="domain" description="Chitin-binding type-2" evidence="7">
    <location>
        <begin position="571"/>
        <end position="630"/>
    </location>
</feature>
<dbReference type="Pfam" id="PF01607">
    <property type="entry name" value="CBM_14"/>
    <property type="match status" value="9"/>
</dbReference>
<keyword evidence="2" id="KW-0732">Signal</keyword>
<feature type="region of interest" description="Disordered" evidence="6">
    <location>
        <begin position="1"/>
        <end position="48"/>
    </location>
</feature>
<evidence type="ECO:0000256" key="5">
    <source>
        <dbReference type="ARBA" id="ARBA00023180"/>
    </source>
</evidence>
<feature type="non-terminal residue" evidence="8">
    <location>
        <position position="1"/>
    </location>
</feature>
<dbReference type="GO" id="GO:0005576">
    <property type="term" value="C:extracellular region"/>
    <property type="evidence" value="ECO:0007669"/>
    <property type="project" value="InterPro"/>
</dbReference>
<feature type="domain" description="Chitin-binding type-2" evidence="7">
    <location>
        <begin position="112"/>
        <end position="172"/>
    </location>
</feature>
<feature type="domain" description="Chitin-binding type-2" evidence="7">
    <location>
        <begin position="639"/>
        <end position="707"/>
    </location>
</feature>
<proteinExistence type="predicted"/>
<sequence length="713" mass="80187">GAVTALTRKQEAAEQSRRKAALATTPKKQEPAAEEEYDDDDELLDQCPEPNGYFPDAEQCDKYYDCRDGKITEKLCPDGLVFNDFSPQHEKCDLPFGIDCSKRPKLQKPQPSPHCPRMHGYFAHEDPRNCNTFYYCVEGKFNMITCPDGLVFSEKTGICNWPDEAQKKGCGSRELFNFTCPKVDESVAATHPRYPDTEDCQYFYVCVNGEVPRRSGCKLGQAFDERTGKCDWARKIPECKDWYKGQLTDEELDALENPPPKPRPTGGPSRRKGNAAFNCPSKDGQYEDSRQCDKYYDCNDGIATEKLCPDGLVFDPLNRKVNKCDHVFNVDCGDRLELQPPQPTKKCPRRNGFFAHPDPSVCNVFYNCIDGEAIEITCTTGLHFDEYSGTCVWPDSAGREGCGIMGKKLKDGFECPTESQVDSRGMLVDHPKFAHPEDCQKFYVCLNGVTPREQGCSDGTVYNEEQQRCDAPENVPGWMQRTEKHVVLRGLLLLTLVTLSRAQFRCPEAKGFFPDPEQCDLYYACIDGQAEERLCKDGLVFRDDNPKKELCDIPANVPCGDRTLLQEPHPSKDCPRANGIFSHEDPTACDRFVNCIDGVAQVVPCPPGLIYETKMSSCVWPADASRLCENMKRDVLDDGFVCPDGDVAGPSGRILPHPTYPHPDDCAKFYICKNGVVPQKGQCEPGTVYNEESFRCTEPEYVQGCEDYYKRKN</sequence>
<feature type="region of interest" description="Disordered" evidence="6">
    <location>
        <begin position="250"/>
        <end position="287"/>
    </location>
</feature>
<dbReference type="AlphaFoldDB" id="A0A026WG30"/>
<keyword evidence="1" id="KW-0147">Chitin-binding</keyword>
<feature type="domain" description="Chitin-binding type-2" evidence="7">
    <location>
        <begin position="177"/>
        <end position="241"/>
    </location>
</feature>
<dbReference type="Gene3D" id="2.170.140.10">
    <property type="entry name" value="Chitin binding domain"/>
    <property type="match status" value="9"/>
</dbReference>
<dbReference type="STRING" id="2015173.A0A026WG30"/>
<feature type="domain" description="Chitin-binding type-2" evidence="7">
    <location>
        <begin position="503"/>
        <end position="561"/>
    </location>
</feature>
<keyword evidence="9" id="KW-1185">Reference proteome</keyword>
<dbReference type="SUPFAM" id="SSF57625">
    <property type="entry name" value="Invertebrate chitin-binding proteins"/>
    <property type="match status" value="9"/>
</dbReference>
<dbReference type="SMART" id="SM00494">
    <property type="entry name" value="ChtBD2"/>
    <property type="match status" value="9"/>
</dbReference>
<dbReference type="PROSITE" id="PS50940">
    <property type="entry name" value="CHIT_BIND_II"/>
    <property type="match status" value="9"/>
</dbReference>
<dbReference type="EMBL" id="KK107260">
    <property type="protein sequence ID" value="EZA53994.1"/>
    <property type="molecule type" value="Genomic_DNA"/>
</dbReference>
<feature type="compositionally biased region" description="Acidic residues" evidence="6">
    <location>
        <begin position="32"/>
        <end position="44"/>
    </location>
</feature>
<gene>
    <name evidence="8" type="ORF">X777_05843</name>
</gene>
<reference evidence="8 9" key="1">
    <citation type="journal article" date="2014" name="Curr. Biol.">
        <title>The genome of the clonal raider ant Cerapachys biroi.</title>
        <authorList>
            <person name="Oxley P.R."/>
            <person name="Ji L."/>
            <person name="Fetter-Pruneda I."/>
            <person name="McKenzie S.K."/>
            <person name="Li C."/>
            <person name="Hu H."/>
            <person name="Zhang G."/>
            <person name="Kronauer D.J."/>
        </authorList>
    </citation>
    <scope>NUCLEOTIDE SEQUENCE [LARGE SCALE GENOMIC DNA]</scope>
</reference>
<dbReference type="InterPro" id="IPR051940">
    <property type="entry name" value="Chitin_bind-dev_reg"/>
</dbReference>
<dbReference type="InterPro" id="IPR036508">
    <property type="entry name" value="Chitin-bd_dom_sf"/>
</dbReference>
<feature type="domain" description="Chitin-binding type-2" evidence="7">
    <location>
        <begin position="44"/>
        <end position="102"/>
    </location>
</feature>
<keyword evidence="4" id="KW-1015">Disulfide bond</keyword>
<dbReference type="OMA" id="DFHIHHL"/>
<evidence type="ECO:0000256" key="4">
    <source>
        <dbReference type="ARBA" id="ARBA00023157"/>
    </source>
</evidence>